<dbReference type="InterPro" id="IPR035205">
    <property type="entry name" value="DUF5320"/>
</dbReference>
<dbReference type="RefSeq" id="WP_268186954.1">
    <property type="nucleotide sequence ID" value="NZ_CP113361.1"/>
</dbReference>
<dbReference type="Proteomes" id="UP001163096">
    <property type="component" value="Chromosome"/>
</dbReference>
<protein>
    <submittedName>
        <fullName evidence="2">DUF5320 domain-containing protein</fullName>
    </submittedName>
</protein>
<dbReference type="GeneID" id="76833864"/>
<organism evidence="2 3">
    <name type="scientific">Methanogenium organophilum</name>
    <dbReference type="NCBI Taxonomy" id="2199"/>
    <lineage>
        <taxon>Archaea</taxon>
        <taxon>Methanobacteriati</taxon>
        <taxon>Methanobacteriota</taxon>
        <taxon>Stenosarchaea group</taxon>
        <taxon>Methanomicrobia</taxon>
        <taxon>Methanomicrobiales</taxon>
        <taxon>Methanomicrobiaceae</taxon>
        <taxon>Methanogenium</taxon>
    </lineage>
</organism>
<keyword evidence="3" id="KW-1185">Reference proteome</keyword>
<feature type="region of interest" description="Disordered" evidence="1">
    <location>
        <begin position="1"/>
        <end position="77"/>
    </location>
</feature>
<reference evidence="2" key="1">
    <citation type="submission" date="2022-11" db="EMBL/GenBank/DDBJ databases">
        <title>Complete genome sequence of Methanogenium organophilum DSM 3596.</title>
        <authorList>
            <person name="Chen S.-C."/>
            <person name="Lai S.-J."/>
            <person name="You Y.-T."/>
        </authorList>
    </citation>
    <scope>NUCLEOTIDE SEQUENCE</scope>
    <source>
        <strain evidence="2">DSM 3596</strain>
    </source>
</reference>
<feature type="compositionally biased region" description="Gly residues" evidence="1">
    <location>
        <begin position="52"/>
        <end position="77"/>
    </location>
</feature>
<dbReference type="EMBL" id="CP113361">
    <property type="protein sequence ID" value="WAI01693.1"/>
    <property type="molecule type" value="Genomic_DNA"/>
</dbReference>
<name>A0A9X9S588_METOG</name>
<dbReference type="Pfam" id="PF17253">
    <property type="entry name" value="DUF5320"/>
    <property type="match status" value="1"/>
</dbReference>
<gene>
    <name evidence="2" type="ORF">OU421_02140</name>
</gene>
<proteinExistence type="predicted"/>
<dbReference type="AlphaFoldDB" id="A0A9X9S588"/>
<sequence>MPGFDGTGPTGRGARTGRSLGRCPPAETVAPEEGAAAESQENVFPTPAFPLGRGGGFGMGRGRGARGRGMGRGFWRR</sequence>
<evidence type="ECO:0000313" key="2">
    <source>
        <dbReference type="EMBL" id="WAI01693.1"/>
    </source>
</evidence>
<evidence type="ECO:0000313" key="3">
    <source>
        <dbReference type="Proteomes" id="UP001163096"/>
    </source>
</evidence>
<evidence type="ECO:0000256" key="1">
    <source>
        <dbReference type="SAM" id="MobiDB-lite"/>
    </source>
</evidence>
<dbReference type="KEGG" id="mou:OU421_02140"/>
<accession>A0A9X9S588</accession>
<feature type="compositionally biased region" description="Gly residues" evidence="1">
    <location>
        <begin position="1"/>
        <end position="11"/>
    </location>
</feature>